<dbReference type="Pfam" id="PF04985">
    <property type="entry name" value="Phage_tube"/>
    <property type="match status" value="1"/>
</dbReference>
<dbReference type="EMBL" id="CP045700">
    <property type="protein sequence ID" value="QGA66593.1"/>
    <property type="molecule type" value="Genomic_DNA"/>
</dbReference>
<proteinExistence type="predicted"/>
<dbReference type="Proteomes" id="UP000348942">
    <property type="component" value="Chromosome 2"/>
</dbReference>
<accession>A0A5Q0THE2</accession>
<sequence>MAGDNLLKNWAIWVDGVGKAGNAKEYTPPVLEQNTFDFQAGDMDMSIPVDDGMAALESSFTMFGFDATLLPLFGLIPGSRTSVSVRSTYTDLSGNAYDVVEELGGMITKIERDTQDTGSQRDKGMKVTMKLDYYKVVRAGVVLVEIDPINHVRKLGGVDVLEGIRAAMQLF</sequence>
<organism evidence="1 2">
    <name type="scientific">Vibrio algicola</name>
    <dbReference type="NCBI Taxonomy" id="2662262"/>
    <lineage>
        <taxon>Bacteria</taxon>
        <taxon>Pseudomonadati</taxon>
        <taxon>Pseudomonadota</taxon>
        <taxon>Gammaproteobacteria</taxon>
        <taxon>Vibrionales</taxon>
        <taxon>Vibrionaceae</taxon>
        <taxon>Vibrio</taxon>
    </lineage>
</organism>
<dbReference type="AlphaFoldDB" id="A0A5Q0THE2"/>
<evidence type="ECO:0000313" key="1">
    <source>
        <dbReference type="EMBL" id="QGA66593.1"/>
    </source>
</evidence>
<keyword evidence="2" id="KW-1185">Reference proteome</keyword>
<protein>
    <submittedName>
        <fullName evidence="1">Phage tail protein</fullName>
    </submittedName>
</protein>
<reference evidence="1 2" key="1">
    <citation type="submission" date="2019-10" db="EMBL/GenBank/DDBJ databases">
        <title>Vibrio sp. nov., isolated from Coralline algae surface.</title>
        <authorList>
            <person name="Geng Y."/>
            <person name="Zhang X."/>
        </authorList>
    </citation>
    <scope>NUCLEOTIDE SEQUENCE [LARGE SCALE GENOMIC DNA]</scope>
    <source>
        <strain evidence="1 2">SM1977</strain>
    </source>
</reference>
<dbReference type="RefSeq" id="WP_153448726.1">
    <property type="nucleotide sequence ID" value="NZ_CP045700.1"/>
</dbReference>
<evidence type="ECO:0000313" key="2">
    <source>
        <dbReference type="Proteomes" id="UP000348942"/>
    </source>
</evidence>
<name>A0A5Q0THE2_9VIBR</name>
<dbReference type="InterPro" id="IPR006498">
    <property type="entry name" value="Tail_tube"/>
</dbReference>
<gene>
    <name evidence="1" type="ORF">GFB47_14360</name>
</gene>